<keyword evidence="2 4" id="KW-0560">Oxidoreductase</keyword>
<keyword evidence="3" id="KW-0520">NAD</keyword>
<evidence type="ECO:0000259" key="6">
    <source>
        <dbReference type="Pfam" id="PF02826"/>
    </source>
</evidence>
<feature type="domain" description="D-isomer specific 2-hydroxyacid dehydrogenase catalytic" evidence="5">
    <location>
        <begin position="22"/>
        <end position="316"/>
    </location>
</feature>
<sequence length="333" mass="34829">MSRPRVVLAMRSAELADELLEPADRRRLAAVVDVADAVLTDVAAAGADALLAGADLLLTGWGAPAIDDDLLRRAPRLRAVAHAAGTVKRLVTPAAWERGIRFSTAAGANGVPVAEYTLAMILLAGKRVFDSQRFLRAERHLGWVPSGPFGNDGAVVGVVGASRIGRRVLELLRPFDLEVLLADPTVDAVSAAQLGAELVALDDLLDRSAVVSLHAPLLPSTERMIGARELARMADGATLVNTARGRLVDTDALVTELVSGRLRAVLDVTDPEPLPVGHPLFSAPGVELTPHVAGALGNELHRLGAHAVSEIERFVVTGAFADEVHPGALAGIA</sequence>
<evidence type="ECO:0000259" key="5">
    <source>
        <dbReference type="Pfam" id="PF00389"/>
    </source>
</evidence>
<dbReference type="Pfam" id="PF00389">
    <property type="entry name" value="2-Hacid_dh"/>
    <property type="match status" value="1"/>
</dbReference>
<gene>
    <name evidence="7" type="ORF">GCM10023351_11840</name>
</gene>
<keyword evidence="8" id="KW-1185">Reference proteome</keyword>
<dbReference type="SUPFAM" id="SSF52283">
    <property type="entry name" value="Formate/glycerate dehydrogenase catalytic domain-like"/>
    <property type="match status" value="1"/>
</dbReference>
<dbReference type="EMBL" id="BAABKO010000002">
    <property type="protein sequence ID" value="GAA4769789.1"/>
    <property type="molecule type" value="Genomic_DNA"/>
</dbReference>
<comment type="caution">
    <text evidence="7">The sequence shown here is derived from an EMBL/GenBank/DDBJ whole genome shotgun (WGS) entry which is preliminary data.</text>
</comment>
<evidence type="ECO:0000256" key="1">
    <source>
        <dbReference type="ARBA" id="ARBA00005854"/>
    </source>
</evidence>
<dbReference type="InterPro" id="IPR006139">
    <property type="entry name" value="D-isomer_2_OHA_DH_cat_dom"/>
</dbReference>
<dbReference type="PANTHER" id="PTHR10996:SF178">
    <property type="entry name" value="2-HYDROXYACID DEHYDROGENASE YGL185C-RELATED"/>
    <property type="match status" value="1"/>
</dbReference>
<dbReference type="CDD" id="cd12167">
    <property type="entry name" value="2-Hacid_dh_8"/>
    <property type="match status" value="1"/>
</dbReference>
<proteinExistence type="inferred from homology"/>
<name>A0ABP8ZZ36_9MICO</name>
<dbReference type="Gene3D" id="3.40.50.720">
    <property type="entry name" value="NAD(P)-binding Rossmann-like Domain"/>
    <property type="match status" value="2"/>
</dbReference>
<dbReference type="InterPro" id="IPR006140">
    <property type="entry name" value="D-isomer_DH_NAD-bd"/>
</dbReference>
<comment type="similarity">
    <text evidence="1 4">Belongs to the D-isomer specific 2-hydroxyacid dehydrogenase family.</text>
</comment>
<accession>A0ABP8ZZ36</accession>
<dbReference type="SUPFAM" id="SSF51735">
    <property type="entry name" value="NAD(P)-binding Rossmann-fold domains"/>
    <property type="match status" value="1"/>
</dbReference>
<dbReference type="Proteomes" id="UP001501645">
    <property type="component" value="Unassembled WGS sequence"/>
</dbReference>
<dbReference type="InterPro" id="IPR036291">
    <property type="entry name" value="NAD(P)-bd_dom_sf"/>
</dbReference>
<feature type="domain" description="D-isomer specific 2-hydroxyacid dehydrogenase NAD-binding" evidence="6">
    <location>
        <begin position="118"/>
        <end position="293"/>
    </location>
</feature>
<dbReference type="PANTHER" id="PTHR10996">
    <property type="entry name" value="2-HYDROXYACID DEHYDROGENASE-RELATED"/>
    <property type="match status" value="1"/>
</dbReference>
<evidence type="ECO:0000313" key="7">
    <source>
        <dbReference type="EMBL" id="GAA4769789.1"/>
    </source>
</evidence>
<dbReference type="InterPro" id="IPR050223">
    <property type="entry name" value="D-isomer_2-hydroxyacid_DH"/>
</dbReference>
<evidence type="ECO:0000256" key="3">
    <source>
        <dbReference type="ARBA" id="ARBA00023027"/>
    </source>
</evidence>
<dbReference type="Pfam" id="PF02826">
    <property type="entry name" value="2-Hacid_dh_C"/>
    <property type="match status" value="1"/>
</dbReference>
<reference evidence="8" key="1">
    <citation type="journal article" date="2019" name="Int. J. Syst. Evol. Microbiol.">
        <title>The Global Catalogue of Microorganisms (GCM) 10K type strain sequencing project: providing services to taxonomists for standard genome sequencing and annotation.</title>
        <authorList>
            <consortium name="The Broad Institute Genomics Platform"/>
            <consortium name="The Broad Institute Genome Sequencing Center for Infectious Disease"/>
            <person name="Wu L."/>
            <person name="Ma J."/>
        </authorList>
    </citation>
    <scope>NUCLEOTIDE SEQUENCE [LARGE SCALE GENOMIC DNA]</scope>
    <source>
        <strain evidence="8">JCM 18537</strain>
    </source>
</reference>
<evidence type="ECO:0000256" key="2">
    <source>
        <dbReference type="ARBA" id="ARBA00023002"/>
    </source>
</evidence>
<protein>
    <submittedName>
        <fullName evidence="7">Hydroxyacid dehydrogenase</fullName>
    </submittedName>
</protein>
<evidence type="ECO:0000313" key="8">
    <source>
        <dbReference type="Proteomes" id="UP001501645"/>
    </source>
</evidence>
<organism evidence="7 8">
    <name type="scientific">Microbacterium gilvum</name>
    <dbReference type="NCBI Taxonomy" id="1336204"/>
    <lineage>
        <taxon>Bacteria</taxon>
        <taxon>Bacillati</taxon>
        <taxon>Actinomycetota</taxon>
        <taxon>Actinomycetes</taxon>
        <taxon>Micrococcales</taxon>
        <taxon>Microbacteriaceae</taxon>
        <taxon>Microbacterium</taxon>
    </lineage>
</organism>
<evidence type="ECO:0000256" key="4">
    <source>
        <dbReference type="RuleBase" id="RU003719"/>
    </source>
</evidence>
<dbReference type="RefSeq" id="WP_345437034.1">
    <property type="nucleotide sequence ID" value="NZ_BAABKO010000002.1"/>
</dbReference>